<feature type="region of interest" description="Disordered" evidence="1">
    <location>
        <begin position="296"/>
        <end position="360"/>
    </location>
</feature>
<dbReference type="OrthoDB" id="10020110at2759"/>
<dbReference type="InterPro" id="IPR040126">
    <property type="entry name" value="STOX1/2"/>
</dbReference>
<feature type="non-terminal residue" evidence="3">
    <location>
        <position position="808"/>
    </location>
</feature>
<sequence length="808" mass="88528">PGDASPALMNPASQPHSVSLAEAISQTITGTNAGHGMVTQETSTEQLVKTYPGIAVPSHNIFYNMLGTLVKERKIYHTGEGYFTVTPNTYFIPNDATEGNGSIQLADSCCCSPPSITYLVNIQPCAHLVKENIPTVSCYIPCHCFPDQNLLCEQTQRQEMSHEYNGKQKRGCSEWKPSIRTEAENHSWDTIKSLTSVKTKLKSKMFGLGLFWRSGFKKENHKKEYSTFSAQFPPQEWPVRDEDDLDNIPRDIEHEIIKRINPALTVDNLIKHTILMQTFEEQKKCIRKEKKNIGNGTSAEVPTARQNHLSKDCVKKAPRKTTKHARQTKPKKGKQISRSSRKSCMQKLTPQTAKLEGNFPLPMESQEPPGAAVESCVVYKKQIKNPFQGLPWRPRAFPARGYQGVANRQLKCQTQKRGRAFQRLQSLAPSGPSGCATQRLDVERESDKTEYSNLICASGPGLWLKTDTSTGNPSYPQDSYLQMDNRSKYFLERNISEENVCKRTLKAKCPCSHIEDNGVCKEDEEFPFCLKDEHGRSRRGSVCELLDRTASEFEKVHLSNMASVNMAPRNGAPCRSKTNKESALVFNADWDSHPGPMELKSQGFTNRFHLLQPGGRDGGTSDPFHLDENPERLCPGRAFADTSDGGPAAPPAAREHRACGAQHGAAGDDREHAPKGAASAASPPAAAAEPPRPGCAEERRWCAAAPRRGGRKGEGAGLTALGRVQAAAAFCPAAGAVASAGTARSCTHEAGEGAAPRASGSWTEEGRNPLGNEERFTRSTCPAIPEQKCSEGPETRSVTGDSGIDSPR</sequence>
<dbReference type="PANTHER" id="PTHR22437">
    <property type="entry name" value="WINGED HELIX DOMAIN-CONTAINING PROTEIN"/>
    <property type="match status" value="1"/>
</dbReference>
<accession>A0A851U6L3</accession>
<dbReference type="GO" id="GO:0006357">
    <property type="term" value="P:regulation of transcription by RNA polymerase II"/>
    <property type="evidence" value="ECO:0007669"/>
    <property type="project" value="InterPro"/>
</dbReference>
<dbReference type="GO" id="GO:0000977">
    <property type="term" value="F:RNA polymerase II transcription regulatory region sequence-specific DNA binding"/>
    <property type="evidence" value="ECO:0007669"/>
    <property type="project" value="TreeGrafter"/>
</dbReference>
<reference evidence="3" key="1">
    <citation type="submission" date="2019-09" db="EMBL/GenBank/DDBJ databases">
        <title>Bird 10,000 Genomes (B10K) Project - Family phase.</title>
        <authorList>
            <person name="Zhang G."/>
        </authorList>
    </citation>
    <scope>NUCLEOTIDE SEQUENCE</scope>
    <source>
        <strain evidence="3">B10K-IZCAS-20218</strain>
        <tissue evidence="3">Blood</tissue>
    </source>
</reference>
<feature type="domain" description="Winged helix Storkhead-box1" evidence="2">
    <location>
        <begin position="9"/>
        <end position="87"/>
    </location>
</feature>
<feature type="compositionally biased region" description="Low complexity" evidence="1">
    <location>
        <begin position="675"/>
        <end position="689"/>
    </location>
</feature>
<evidence type="ECO:0000256" key="1">
    <source>
        <dbReference type="SAM" id="MobiDB-lite"/>
    </source>
</evidence>
<feature type="non-terminal residue" evidence="3">
    <location>
        <position position="1"/>
    </location>
</feature>
<dbReference type="PANTHER" id="PTHR22437:SF1">
    <property type="entry name" value="STORKHEAD-BOX PROTEIN 1"/>
    <property type="match status" value="1"/>
</dbReference>
<feature type="compositionally biased region" description="Basic residues" evidence="1">
    <location>
        <begin position="316"/>
        <end position="341"/>
    </location>
</feature>
<dbReference type="GO" id="GO:0005634">
    <property type="term" value="C:nucleus"/>
    <property type="evidence" value="ECO:0007669"/>
    <property type="project" value="TreeGrafter"/>
</dbReference>
<feature type="region of interest" description="Disordered" evidence="1">
    <location>
        <begin position="749"/>
        <end position="808"/>
    </location>
</feature>
<dbReference type="EMBL" id="WBNG01000179">
    <property type="protein sequence ID" value="NXD23718.1"/>
    <property type="molecule type" value="Genomic_DNA"/>
</dbReference>
<feature type="compositionally biased region" description="Polar residues" evidence="1">
    <location>
        <begin position="296"/>
        <end position="307"/>
    </location>
</feature>
<dbReference type="GO" id="GO:0005737">
    <property type="term" value="C:cytoplasm"/>
    <property type="evidence" value="ECO:0007669"/>
    <property type="project" value="TreeGrafter"/>
</dbReference>
<evidence type="ECO:0000313" key="3">
    <source>
        <dbReference type="EMBL" id="NXD23718.1"/>
    </source>
</evidence>
<evidence type="ECO:0000259" key="2">
    <source>
        <dbReference type="Pfam" id="PF10264"/>
    </source>
</evidence>
<dbReference type="Proteomes" id="UP000623542">
    <property type="component" value="Unassembled WGS sequence"/>
</dbReference>
<organism evidence="3 4">
    <name type="scientific">Elachura formosa</name>
    <name type="common">spotted wren-babbler</name>
    <dbReference type="NCBI Taxonomy" id="1463973"/>
    <lineage>
        <taxon>Eukaryota</taxon>
        <taxon>Metazoa</taxon>
        <taxon>Chordata</taxon>
        <taxon>Craniata</taxon>
        <taxon>Vertebrata</taxon>
        <taxon>Euteleostomi</taxon>
        <taxon>Archelosauria</taxon>
        <taxon>Archosauria</taxon>
        <taxon>Dinosauria</taxon>
        <taxon>Saurischia</taxon>
        <taxon>Theropoda</taxon>
        <taxon>Coelurosauria</taxon>
        <taxon>Aves</taxon>
        <taxon>Neognathae</taxon>
        <taxon>Neoaves</taxon>
        <taxon>Telluraves</taxon>
        <taxon>Australaves</taxon>
        <taxon>Passeriformes</taxon>
        <taxon>Elachuridae</taxon>
        <taxon>Elachura</taxon>
    </lineage>
</organism>
<feature type="compositionally biased region" description="Basic and acidic residues" evidence="1">
    <location>
        <begin position="764"/>
        <end position="777"/>
    </location>
</feature>
<dbReference type="Pfam" id="PF10264">
    <property type="entry name" value="WHD_Storkhead"/>
    <property type="match status" value="1"/>
</dbReference>
<dbReference type="AlphaFoldDB" id="A0A851U6L3"/>
<gene>
    <name evidence="3" type="primary">Stox1</name>
    <name evidence="3" type="ORF">ELAFOR_R01630</name>
</gene>
<name>A0A851U6L3_9PASS</name>
<feature type="compositionally biased region" description="Polar residues" evidence="1">
    <location>
        <begin position="342"/>
        <end position="352"/>
    </location>
</feature>
<proteinExistence type="predicted"/>
<dbReference type="InterPro" id="IPR019391">
    <property type="entry name" value="Storkhead-box_WHD"/>
</dbReference>
<feature type="region of interest" description="Disordered" evidence="1">
    <location>
        <begin position="608"/>
        <end position="695"/>
    </location>
</feature>
<evidence type="ECO:0000313" key="4">
    <source>
        <dbReference type="Proteomes" id="UP000623542"/>
    </source>
</evidence>
<comment type="caution">
    <text evidence="3">The sequence shown here is derived from an EMBL/GenBank/DDBJ whole genome shotgun (WGS) entry which is preliminary data.</text>
</comment>
<keyword evidence="4" id="KW-1185">Reference proteome</keyword>
<protein>
    <submittedName>
        <fullName evidence="3">STOX1 protein</fullName>
    </submittedName>
</protein>